<gene>
    <name evidence="3" type="ORF">HK439_16820</name>
</gene>
<organism evidence="3 4">
    <name type="scientific">Roseibium aggregatum</name>
    <dbReference type="NCBI Taxonomy" id="187304"/>
    <lineage>
        <taxon>Bacteria</taxon>
        <taxon>Pseudomonadati</taxon>
        <taxon>Pseudomonadota</taxon>
        <taxon>Alphaproteobacteria</taxon>
        <taxon>Hyphomicrobiales</taxon>
        <taxon>Stappiaceae</taxon>
        <taxon>Roseibium</taxon>
    </lineage>
</organism>
<keyword evidence="2" id="KW-0732">Signal</keyword>
<feature type="region of interest" description="Disordered" evidence="1">
    <location>
        <begin position="161"/>
        <end position="185"/>
    </location>
</feature>
<comment type="caution">
    <text evidence="3">The sequence shown here is derived from an EMBL/GenBank/DDBJ whole genome shotgun (WGS) entry which is preliminary data.</text>
</comment>
<dbReference type="Gene3D" id="3.40.1000.10">
    <property type="entry name" value="Mog1/PsbP, alpha/beta/alpha sandwich"/>
    <property type="match status" value="1"/>
</dbReference>
<feature type="chain" id="PRO_5037828727" evidence="2">
    <location>
        <begin position="26"/>
        <end position="299"/>
    </location>
</feature>
<evidence type="ECO:0000256" key="1">
    <source>
        <dbReference type="SAM" id="MobiDB-lite"/>
    </source>
</evidence>
<reference evidence="3" key="1">
    <citation type="submission" date="2020-05" db="EMBL/GenBank/DDBJ databases">
        <title>Identification of trans-AT polyketide cluster in two marine bacteria, producers of a novel glutaramide-containing polyketide sesbanimide D and analogs.</title>
        <authorList>
            <person name="Kacar D."/>
            <person name="Rodriguez P."/>
            <person name="Canedo L."/>
            <person name="Gonzalez E."/>
            <person name="Galan B."/>
            <person name="De La Calle F."/>
            <person name="Garcia J.L."/>
        </authorList>
    </citation>
    <scope>NUCLEOTIDE SEQUENCE</scope>
    <source>
        <strain evidence="3">PHM038</strain>
    </source>
</reference>
<evidence type="ECO:0000256" key="2">
    <source>
        <dbReference type="SAM" id="SignalP"/>
    </source>
</evidence>
<dbReference type="EMBL" id="JABFCZ010000018">
    <property type="protein sequence ID" value="MBD1547933.1"/>
    <property type="molecule type" value="Genomic_DNA"/>
</dbReference>
<dbReference type="AlphaFoldDB" id="A0A926P2K0"/>
<protein>
    <submittedName>
        <fullName evidence="3">DcrB-related protein</fullName>
    </submittedName>
</protein>
<proteinExistence type="predicted"/>
<accession>A0A926P2K0</accession>
<dbReference type="RefSeq" id="WP_190292689.1">
    <property type="nucleotide sequence ID" value="NZ_JABFCZ010000018.1"/>
</dbReference>
<feature type="signal peptide" evidence="2">
    <location>
        <begin position="1"/>
        <end position="25"/>
    </location>
</feature>
<evidence type="ECO:0000313" key="3">
    <source>
        <dbReference type="EMBL" id="MBD1547933.1"/>
    </source>
</evidence>
<dbReference type="Proteomes" id="UP000598467">
    <property type="component" value="Unassembled WGS sequence"/>
</dbReference>
<evidence type="ECO:0000313" key="4">
    <source>
        <dbReference type="Proteomes" id="UP000598467"/>
    </source>
</evidence>
<name>A0A926P2K0_9HYPH</name>
<sequence>MEPAIVAFAFLLILMLSLAALPARASDFAMHCPPGWQVENGDQMLRRCISPSRDAFIEVYVYGGEAADLSAYLDRQVQALAQKGLPFHQFRKEAPGNVSGIPALTREYTGTANNALFHSYVVATSHGGKTYLLQALYLADRAQTLQPQIRDAMNSWTYPSVEQAKASPPSQTQPDKTPDAAVSGGRSYASRDQCVDYLCRPFSDSCNTYDRGADANHFRYLLCKSAWDKCYSYCTGYWSMALTCTKEAVTATQGYWISACGALAHDERAMQDCFRRGMIDGDNLLREMRGRPECKAGSN</sequence>